<comment type="caution">
    <text evidence="2">The sequence shown here is derived from an EMBL/GenBank/DDBJ whole genome shotgun (WGS) entry which is preliminary data.</text>
</comment>
<evidence type="ECO:0000313" key="3">
    <source>
        <dbReference type="Proteomes" id="UP000604825"/>
    </source>
</evidence>
<feature type="region of interest" description="Disordered" evidence="1">
    <location>
        <begin position="56"/>
        <end position="84"/>
    </location>
</feature>
<sequence>MSTAALVRGWLRPCRGPCITAEEAVVEGARSWRRGKRRLQAGRGCEEWGAAISRAARSGTGCPLPRSSAEERPRGERRVHEESG</sequence>
<dbReference type="EMBL" id="CAJGYO010000006">
    <property type="protein sequence ID" value="CAD6238187.1"/>
    <property type="molecule type" value="Genomic_DNA"/>
</dbReference>
<evidence type="ECO:0000256" key="1">
    <source>
        <dbReference type="SAM" id="MobiDB-lite"/>
    </source>
</evidence>
<dbReference type="Proteomes" id="UP000604825">
    <property type="component" value="Unassembled WGS sequence"/>
</dbReference>
<protein>
    <submittedName>
        <fullName evidence="2">Uncharacterized protein</fullName>
    </submittedName>
</protein>
<organism evidence="2 3">
    <name type="scientific">Miscanthus lutarioriparius</name>
    <dbReference type="NCBI Taxonomy" id="422564"/>
    <lineage>
        <taxon>Eukaryota</taxon>
        <taxon>Viridiplantae</taxon>
        <taxon>Streptophyta</taxon>
        <taxon>Embryophyta</taxon>
        <taxon>Tracheophyta</taxon>
        <taxon>Spermatophyta</taxon>
        <taxon>Magnoliopsida</taxon>
        <taxon>Liliopsida</taxon>
        <taxon>Poales</taxon>
        <taxon>Poaceae</taxon>
        <taxon>PACMAD clade</taxon>
        <taxon>Panicoideae</taxon>
        <taxon>Andropogonodae</taxon>
        <taxon>Andropogoneae</taxon>
        <taxon>Saccharinae</taxon>
        <taxon>Miscanthus</taxon>
    </lineage>
</organism>
<proteinExistence type="predicted"/>
<name>A0A811PC82_9POAL</name>
<evidence type="ECO:0000313" key="2">
    <source>
        <dbReference type="EMBL" id="CAD6238187.1"/>
    </source>
</evidence>
<accession>A0A811PC82</accession>
<reference evidence="2" key="1">
    <citation type="submission" date="2020-10" db="EMBL/GenBank/DDBJ databases">
        <authorList>
            <person name="Han B."/>
            <person name="Lu T."/>
            <person name="Zhao Q."/>
            <person name="Huang X."/>
            <person name="Zhao Y."/>
        </authorList>
    </citation>
    <scope>NUCLEOTIDE SEQUENCE</scope>
</reference>
<feature type="compositionally biased region" description="Basic and acidic residues" evidence="1">
    <location>
        <begin position="68"/>
        <end position="84"/>
    </location>
</feature>
<dbReference type="AlphaFoldDB" id="A0A811PC82"/>
<keyword evidence="3" id="KW-1185">Reference proteome</keyword>
<gene>
    <name evidence="2" type="ORF">NCGR_LOCUS25488</name>
</gene>